<evidence type="ECO:0000313" key="2">
    <source>
        <dbReference type="Proteomes" id="UP001642540"/>
    </source>
</evidence>
<keyword evidence="2" id="KW-1185">Reference proteome</keyword>
<evidence type="ECO:0000313" key="1">
    <source>
        <dbReference type="EMBL" id="CAL8138671.1"/>
    </source>
</evidence>
<name>A0ABP1RY34_9HEXA</name>
<dbReference type="EMBL" id="CAXLJM020000124">
    <property type="protein sequence ID" value="CAL8138671.1"/>
    <property type="molecule type" value="Genomic_DNA"/>
</dbReference>
<comment type="caution">
    <text evidence="1">The sequence shown here is derived from an EMBL/GenBank/DDBJ whole genome shotgun (WGS) entry which is preliminary data.</text>
</comment>
<dbReference type="Proteomes" id="UP001642540">
    <property type="component" value="Unassembled WGS sequence"/>
</dbReference>
<proteinExistence type="predicted"/>
<sequence>MRGARGLRVLFRVEEEDDWDGEERCGWEAPLYVQVPARFVYFYNEEVYPYQYQYKYYHITLTLLLLLYRIAPAVAEELFMFHALAFPILPSKLKSMGFPGKEWMGFILGGNECVHLPSQSKENMTMTLIVIVTGTLEWKDDVTRPFPVCLRLSMSSSVQFKVLTAHMDIRIRQQKIFFIRREGDYNMTHQVLCILNINMEATLMQNESIIWLDGLWFLVATSVRDDGDARREHDHNRKPKGSQAA</sequence>
<organism evidence="1 2">
    <name type="scientific">Orchesella dallaii</name>
    <dbReference type="NCBI Taxonomy" id="48710"/>
    <lineage>
        <taxon>Eukaryota</taxon>
        <taxon>Metazoa</taxon>
        <taxon>Ecdysozoa</taxon>
        <taxon>Arthropoda</taxon>
        <taxon>Hexapoda</taxon>
        <taxon>Collembola</taxon>
        <taxon>Entomobryomorpha</taxon>
        <taxon>Entomobryoidea</taxon>
        <taxon>Orchesellidae</taxon>
        <taxon>Orchesellinae</taxon>
        <taxon>Orchesella</taxon>
    </lineage>
</organism>
<gene>
    <name evidence="1" type="ORF">ODALV1_LOCUS27475</name>
</gene>
<accession>A0ABP1RY34</accession>
<protein>
    <submittedName>
        <fullName evidence="1">Uncharacterized protein</fullName>
    </submittedName>
</protein>
<reference evidence="1 2" key="1">
    <citation type="submission" date="2024-08" db="EMBL/GenBank/DDBJ databases">
        <authorList>
            <person name="Cucini C."/>
            <person name="Frati F."/>
        </authorList>
    </citation>
    <scope>NUCLEOTIDE SEQUENCE [LARGE SCALE GENOMIC DNA]</scope>
</reference>